<keyword evidence="2" id="KW-1185">Reference proteome</keyword>
<protein>
    <submittedName>
        <fullName evidence="1">Uncharacterized protein</fullName>
    </submittedName>
</protein>
<dbReference type="EMBL" id="JAAARO010000021">
    <property type="protein sequence ID" value="KAF5728062.1"/>
    <property type="molecule type" value="Genomic_DNA"/>
</dbReference>
<dbReference type="InParanoid" id="A0A7J7C1R7"/>
<reference evidence="1 2" key="1">
    <citation type="journal article" date="2020" name="Nat. Commun.">
        <title>Genome of Tripterygium wilfordii and identification of cytochrome P450 involved in triptolide biosynthesis.</title>
        <authorList>
            <person name="Tu L."/>
            <person name="Su P."/>
            <person name="Zhang Z."/>
            <person name="Gao L."/>
            <person name="Wang J."/>
            <person name="Hu T."/>
            <person name="Zhou J."/>
            <person name="Zhang Y."/>
            <person name="Zhao Y."/>
            <person name="Liu Y."/>
            <person name="Song Y."/>
            <person name="Tong Y."/>
            <person name="Lu Y."/>
            <person name="Yang J."/>
            <person name="Xu C."/>
            <person name="Jia M."/>
            <person name="Peters R.J."/>
            <person name="Huang L."/>
            <person name="Gao W."/>
        </authorList>
    </citation>
    <scope>NUCLEOTIDE SEQUENCE [LARGE SCALE GENOMIC DNA]</scope>
    <source>
        <strain evidence="2">cv. XIE 37</strain>
        <tissue evidence="1">Leaf</tissue>
    </source>
</reference>
<dbReference type="AlphaFoldDB" id="A0A7J7C1R7"/>
<gene>
    <name evidence="1" type="ORF">HS088_TW21G00205</name>
</gene>
<evidence type="ECO:0000313" key="1">
    <source>
        <dbReference type="EMBL" id="KAF5728062.1"/>
    </source>
</evidence>
<proteinExistence type="predicted"/>
<dbReference type="Proteomes" id="UP000593562">
    <property type="component" value="Unassembled WGS sequence"/>
</dbReference>
<comment type="caution">
    <text evidence="1">The sequence shown here is derived from an EMBL/GenBank/DDBJ whole genome shotgun (WGS) entry which is preliminary data.</text>
</comment>
<organism evidence="1 2">
    <name type="scientific">Tripterygium wilfordii</name>
    <name type="common">Thunder God vine</name>
    <dbReference type="NCBI Taxonomy" id="458696"/>
    <lineage>
        <taxon>Eukaryota</taxon>
        <taxon>Viridiplantae</taxon>
        <taxon>Streptophyta</taxon>
        <taxon>Embryophyta</taxon>
        <taxon>Tracheophyta</taxon>
        <taxon>Spermatophyta</taxon>
        <taxon>Magnoliopsida</taxon>
        <taxon>eudicotyledons</taxon>
        <taxon>Gunneridae</taxon>
        <taxon>Pentapetalae</taxon>
        <taxon>rosids</taxon>
        <taxon>fabids</taxon>
        <taxon>Celastrales</taxon>
        <taxon>Celastraceae</taxon>
        <taxon>Tripterygium</taxon>
    </lineage>
</organism>
<sequence>MTQSGTNGANEMRNRFLMNQKKTRKSLIELEIEEVEGFKELGFNFDGEDLTPGVVNLVPGLKEKKKEHLHQNNNVRRPYLSEAWFVQSPAPPPIPNCIPKKSADDVKKQIKFWARAVASHVR</sequence>
<evidence type="ECO:0000313" key="2">
    <source>
        <dbReference type="Proteomes" id="UP000593562"/>
    </source>
</evidence>
<name>A0A7J7C1R7_TRIWF</name>
<accession>A0A7J7C1R7</accession>
<dbReference type="PANTHER" id="PTHR33785">
    <property type="entry name" value="OS06G0550800 PROTEIN"/>
    <property type="match status" value="1"/>
</dbReference>
<dbReference type="PANTHER" id="PTHR33785:SF5">
    <property type="entry name" value="SERINE_ARGININE REPETITIVE MATRIX PROTEIN"/>
    <property type="match status" value="1"/>
</dbReference>